<dbReference type="PROSITE" id="PS50048">
    <property type="entry name" value="ZN2_CY6_FUNGAL_2"/>
    <property type="match status" value="1"/>
</dbReference>
<keyword evidence="3" id="KW-0804">Transcription</keyword>
<dbReference type="CDD" id="cd12148">
    <property type="entry name" value="fungal_TF_MHR"/>
    <property type="match status" value="1"/>
</dbReference>
<dbReference type="SMART" id="SM00066">
    <property type="entry name" value="GAL4"/>
    <property type="match status" value="1"/>
</dbReference>
<dbReference type="OrthoDB" id="3364175at2759"/>
<gene>
    <name evidence="7" type="ORF">B0J13DRAFT_563079</name>
</gene>
<feature type="region of interest" description="Disordered" evidence="5">
    <location>
        <begin position="96"/>
        <end position="118"/>
    </location>
</feature>
<dbReference type="PANTHER" id="PTHR47424">
    <property type="entry name" value="REGULATORY PROTEIN GAL4"/>
    <property type="match status" value="1"/>
</dbReference>
<name>A0A9P9IUP4_9HYPO</name>
<keyword evidence="2" id="KW-0805">Transcription regulation</keyword>
<dbReference type="AlphaFoldDB" id="A0A9P9IUP4"/>
<feature type="compositionally biased region" description="Basic and acidic residues" evidence="5">
    <location>
        <begin position="105"/>
        <end position="116"/>
    </location>
</feature>
<keyword evidence="8" id="KW-1185">Reference proteome</keyword>
<dbReference type="EMBL" id="JAGMUU010000019">
    <property type="protein sequence ID" value="KAH7131735.1"/>
    <property type="molecule type" value="Genomic_DNA"/>
</dbReference>
<organism evidence="7 8">
    <name type="scientific">Dactylonectria estremocensis</name>
    <dbReference type="NCBI Taxonomy" id="1079267"/>
    <lineage>
        <taxon>Eukaryota</taxon>
        <taxon>Fungi</taxon>
        <taxon>Dikarya</taxon>
        <taxon>Ascomycota</taxon>
        <taxon>Pezizomycotina</taxon>
        <taxon>Sordariomycetes</taxon>
        <taxon>Hypocreomycetidae</taxon>
        <taxon>Hypocreales</taxon>
        <taxon>Nectriaceae</taxon>
        <taxon>Dactylonectria</taxon>
    </lineage>
</organism>
<evidence type="ECO:0000256" key="3">
    <source>
        <dbReference type="ARBA" id="ARBA00023163"/>
    </source>
</evidence>
<dbReference type="SUPFAM" id="SSF57701">
    <property type="entry name" value="Zn2/Cys6 DNA-binding domain"/>
    <property type="match status" value="1"/>
</dbReference>
<dbReference type="Gene3D" id="4.10.240.10">
    <property type="entry name" value="Zn(2)-C6 fungal-type DNA-binding domain"/>
    <property type="match status" value="1"/>
</dbReference>
<dbReference type="InterPro" id="IPR051127">
    <property type="entry name" value="Fungal_SecMet_Regulators"/>
</dbReference>
<protein>
    <submittedName>
        <fullName evidence="7">Fungal-specific transcription factor domain-containing protein</fullName>
    </submittedName>
</protein>
<dbReference type="GO" id="GO:0008270">
    <property type="term" value="F:zinc ion binding"/>
    <property type="evidence" value="ECO:0007669"/>
    <property type="project" value="InterPro"/>
</dbReference>
<dbReference type="PANTHER" id="PTHR47424:SF6">
    <property type="entry name" value="PROLINE UTILIZATION TRANS-ACTIVATOR"/>
    <property type="match status" value="1"/>
</dbReference>
<evidence type="ECO:0000313" key="8">
    <source>
        <dbReference type="Proteomes" id="UP000717696"/>
    </source>
</evidence>
<evidence type="ECO:0000256" key="1">
    <source>
        <dbReference type="ARBA" id="ARBA00022723"/>
    </source>
</evidence>
<dbReference type="InterPro" id="IPR007219">
    <property type="entry name" value="XnlR_reg_dom"/>
</dbReference>
<evidence type="ECO:0000256" key="2">
    <source>
        <dbReference type="ARBA" id="ARBA00023015"/>
    </source>
</evidence>
<dbReference type="SMART" id="SM00906">
    <property type="entry name" value="Fungal_trans"/>
    <property type="match status" value="1"/>
</dbReference>
<dbReference type="InterPro" id="IPR036864">
    <property type="entry name" value="Zn2-C6_fun-type_DNA-bd_sf"/>
</dbReference>
<evidence type="ECO:0000256" key="4">
    <source>
        <dbReference type="ARBA" id="ARBA00023242"/>
    </source>
</evidence>
<comment type="caution">
    <text evidence="7">The sequence shown here is derived from an EMBL/GenBank/DDBJ whole genome shotgun (WGS) entry which is preliminary data.</text>
</comment>
<dbReference type="Pfam" id="PF04082">
    <property type="entry name" value="Fungal_trans"/>
    <property type="match status" value="1"/>
</dbReference>
<dbReference type="PROSITE" id="PS00463">
    <property type="entry name" value="ZN2_CY6_FUNGAL_1"/>
    <property type="match status" value="1"/>
</dbReference>
<dbReference type="GO" id="GO:0000981">
    <property type="term" value="F:DNA-binding transcription factor activity, RNA polymerase II-specific"/>
    <property type="evidence" value="ECO:0007669"/>
    <property type="project" value="InterPro"/>
</dbReference>
<accession>A0A9P9IUP4</accession>
<feature type="domain" description="Zn(2)-C6 fungal-type" evidence="6">
    <location>
        <begin position="13"/>
        <end position="44"/>
    </location>
</feature>
<proteinExistence type="predicted"/>
<evidence type="ECO:0000259" key="6">
    <source>
        <dbReference type="PROSITE" id="PS50048"/>
    </source>
</evidence>
<dbReference type="GO" id="GO:0003677">
    <property type="term" value="F:DNA binding"/>
    <property type="evidence" value="ECO:0007669"/>
    <property type="project" value="InterPro"/>
</dbReference>
<reference evidence="7" key="1">
    <citation type="journal article" date="2021" name="Nat. Commun.">
        <title>Genetic determinants of endophytism in the Arabidopsis root mycobiome.</title>
        <authorList>
            <person name="Mesny F."/>
            <person name="Miyauchi S."/>
            <person name="Thiergart T."/>
            <person name="Pickel B."/>
            <person name="Atanasova L."/>
            <person name="Karlsson M."/>
            <person name="Huettel B."/>
            <person name="Barry K.W."/>
            <person name="Haridas S."/>
            <person name="Chen C."/>
            <person name="Bauer D."/>
            <person name="Andreopoulos W."/>
            <person name="Pangilinan J."/>
            <person name="LaButti K."/>
            <person name="Riley R."/>
            <person name="Lipzen A."/>
            <person name="Clum A."/>
            <person name="Drula E."/>
            <person name="Henrissat B."/>
            <person name="Kohler A."/>
            <person name="Grigoriev I.V."/>
            <person name="Martin F.M."/>
            <person name="Hacquard S."/>
        </authorList>
    </citation>
    <scope>NUCLEOTIDE SEQUENCE</scope>
    <source>
        <strain evidence="7">MPI-CAGE-AT-0021</strain>
    </source>
</reference>
<evidence type="ECO:0000313" key="7">
    <source>
        <dbReference type="EMBL" id="KAH7131735.1"/>
    </source>
</evidence>
<dbReference type="Proteomes" id="UP000717696">
    <property type="component" value="Unassembled WGS sequence"/>
</dbReference>
<keyword evidence="4" id="KW-0539">Nucleus</keyword>
<dbReference type="CDD" id="cd00067">
    <property type="entry name" value="GAL4"/>
    <property type="match status" value="1"/>
</dbReference>
<dbReference type="GO" id="GO:0006351">
    <property type="term" value="P:DNA-templated transcription"/>
    <property type="evidence" value="ECO:0007669"/>
    <property type="project" value="InterPro"/>
</dbReference>
<sequence length="624" mass="69817">MPYSNSQRRSNLSCDLCRTRKTKCIRSTDGRCQRCLAIGKRCLTTHTQARRPYYQTSKEQFELMTMVVNHFLPDVPMEKEALREVVATFSNTPDVAVDKSGQARQESDPTARKGDGPTEVAVRVDSPAAYMTPSSQIPPTMDPLNAEQLVVPTAYPSPELEMVCGQGDDDLNRDLMGVPRFDVGSGWTAFYSHIRSTFAGSRLTILQTQPPLSDNPRDGQPIAKVHPQNLPDRKSIDEATTRFFTEVNVGTYIMDYGEFLALLENSYHLCLPLSNASVMAIHLVFALCQNSENSFITANQYFTKAITEGTLESIQALMLLVLCLITRSQREVAWTVLGSANRIAQSLGLHTSTAWKSQSVIHEEKGNTIWWSLYSLEAFLSCVLGRDIAIQASQCTATLPLDMGLKGCPGIPPGYATFSSRLIQTYGRVTELVYQRALTKTSDFPAIYNLLEGLKKWKSDLPAYLQANCPTAPSYVRAINYLNLRYHHLVMLLTRNYLLHPLMDDRFHDGERSDLAKVCEAANDESISLIKEAFRKNVLGKTNYLDAYYILADSMILFLRALKNPSEKLTAELGEVLPLIAMTEHMHFGRFGLRSLSALYGRLNSLQDEYDNQSSLLGHVITIC</sequence>
<evidence type="ECO:0000256" key="5">
    <source>
        <dbReference type="SAM" id="MobiDB-lite"/>
    </source>
</evidence>
<dbReference type="InterPro" id="IPR001138">
    <property type="entry name" value="Zn2Cys6_DnaBD"/>
</dbReference>
<keyword evidence="1" id="KW-0479">Metal-binding</keyword>